<comment type="caution">
    <text evidence="2">The sequence shown here is derived from an EMBL/GenBank/DDBJ whole genome shotgun (WGS) entry which is preliminary data.</text>
</comment>
<dbReference type="InterPro" id="IPR001128">
    <property type="entry name" value="Cyt_P450"/>
</dbReference>
<dbReference type="InterPro" id="IPR036396">
    <property type="entry name" value="Cyt_P450_sf"/>
</dbReference>
<evidence type="ECO:0000313" key="2">
    <source>
        <dbReference type="EMBL" id="CAB4010380.1"/>
    </source>
</evidence>
<dbReference type="SUPFAM" id="SSF48264">
    <property type="entry name" value="Cytochrome P450"/>
    <property type="match status" value="1"/>
</dbReference>
<organism evidence="2 3">
    <name type="scientific">Paramuricea clavata</name>
    <name type="common">Red gorgonian</name>
    <name type="synonym">Violescent sea-whip</name>
    <dbReference type="NCBI Taxonomy" id="317549"/>
    <lineage>
        <taxon>Eukaryota</taxon>
        <taxon>Metazoa</taxon>
        <taxon>Cnidaria</taxon>
        <taxon>Anthozoa</taxon>
        <taxon>Octocorallia</taxon>
        <taxon>Malacalcyonacea</taxon>
        <taxon>Plexauridae</taxon>
        <taxon>Paramuricea</taxon>
    </lineage>
</organism>
<dbReference type="AlphaFoldDB" id="A0A6S7I3I2"/>
<sequence>MRVSTEKRHISTEKRLSVTEQRQYSTEKFDFHGITTHLYGEGASFYGEGKGNLEDMQDAGSLHEFLITLHEEYGSLVSFWWGTQLVVSLASPEMFEEVKALFDRPKLLFEAFSDLIGHKSIQYANGAEGRKRRHLMDEGFSHTAVAYYYDDFVKVANELCDKWASQPSDQHIPLSQHMLALSMKAVALAALGSGMKDEKQLLQMSKAYHVCWKEEENVLKGNLPEEGDGRKENFVKNRDYLRGVVKDVIRGRRGQKDKEDRIFLDSIMDADFIDEEELVHQSITYLIGGFHTTGNTLAWCLYFLATHEEVQEKLYQEFVDVLGDETITAQILPQLK</sequence>
<dbReference type="Gene3D" id="1.10.630.10">
    <property type="entry name" value="Cytochrome P450"/>
    <property type="match status" value="1"/>
</dbReference>
<dbReference type="GO" id="GO:0016705">
    <property type="term" value="F:oxidoreductase activity, acting on paired donors, with incorporation or reduction of molecular oxygen"/>
    <property type="evidence" value="ECO:0007669"/>
    <property type="project" value="InterPro"/>
</dbReference>
<dbReference type="InterPro" id="IPR052666">
    <property type="entry name" value="CYP450_20A1-like"/>
</dbReference>
<dbReference type="InterPro" id="IPR002401">
    <property type="entry name" value="Cyt_P450_E_grp-I"/>
</dbReference>
<dbReference type="Pfam" id="PF00067">
    <property type="entry name" value="p450"/>
    <property type="match status" value="1"/>
</dbReference>
<gene>
    <name evidence="2" type="ORF">PACLA_8A052389</name>
</gene>
<dbReference type="PANTHER" id="PTHR24280:SF4">
    <property type="entry name" value="CYTOCHROME P450 20A1"/>
    <property type="match status" value="1"/>
</dbReference>
<evidence type="ECO:0000313" key="3">
    <source>
        <dbReference type="Proteomes" id="UP001152795"/>
    </source>
</evidence>
<dbReference type="Proteomes" id="UP001152795">
    <property type="component" value="Unassembled WGS sequence"/>
</dbReference>
<dbReference type="PANTHER" id="PTHR24280">
    <property type="entry name" value="CYTOCHROME P450 20A1"/>
    <property type="match status" value="1"/>
</dbReference>
<dbReference type="GO" id="GO:0016020">
    <property type="term" value="C:membrane"/>
    <property type="evidence" value="ECO:0007669"/>
    <property type="project" value="TreeGrafter"/>
</dbReference>
<dbReference type="GO" id="GO:0004497">
    <property type="term" value="F:monooxygenase activity"/>
    <property type="evidence" value="ECO:0007669"/>
    <property type="project" value="InterPro"/>
</dbReference>
<dbReference type="GO" id="GO:0005506">
    <property type="term" value="F:iron ion binding"/>
    <property type="evidence" value="ECO:0007669"/>
    <property type="project" value="InterPro"/>
</dbReference>
<comment type="similarity">
    <text evidence="1">Belongs to the cytochrome P450 family.</text>
</comment>
<keyword evidence="3" id="KW-1185">Reference proteome</keyword>
<protein>
    <submittedName>
        <fullName evidence="2">Cytochrome P450 20A1-like</fullName>
    </submittedName>
</protein>
<dbReference type="OrthoDB" id="1470350at2759"/>
<name>A0A6S7I3I2_PARCT</name>
<reference evidence="2" key="1">
    <citation type="submission" date="2020-04" db="EMBL/GenBank/DDBJ databases">
        <authorList>
            <person name="Alioto T."/>
            <person name="Alioto T."/>
            <person name="Gomez Garrido J."/>
        </authorList>
    </citation>
    <scope>NUCLEOTIDE SEQUENCE</scope>
    <source>
        <strain evidence="2">A484AB</strain>
    </source>
</reference>
<dbReference type="EMBL" id="CACRXK020006766">
    <property type="protein sequence ID" value="CAB4010380.1"/>
    <property type="molecule type" value="Genomic_DNA"/>
</dbReference>
<evidence type="ECO:0000256" key="1">
    <source>
        <dbReference type="ARBA" id="ARBA00010617"/>
    </source>
</evidence>
<dbReference type="PRINTS" id="PR00463">
    <property type="entry name" value="EP450I"/>
</dbReference>
<proteinExistence type="inferred from homology"/>
<dbReference type="GO" id="GO:0020037">
    <property type="term" value="F:heme binding"/>
    <property type="evidence" value="ECO:0007669"/>
    <property type="project" value="InterPro"/>
</dbReference>
<accession>A0A6S7I3I2</accession>